<dbReference type="Proteomes" id="UP000309544">
    <property type="component" value="Unassembled WGS sequence"/>
</dbReference>
<dbReference type="Gene3D" id="2.40.160.50">
    <property type="entry name" value="membrane protein fhac: a member of the omp85/tpsb transporter family"/>
    <property type="match status" value="1"/>
</dbReference>
<evidence type="ECO:0000256" key="2">
    <source>
        <dbReference type="ARBA" id="ARBA00022692"/>
    </source>
</evidence>
<evidence type="ECO:0000259" key="6">
    <source>
        <dbReference type="Pfam" id="PF08479"/>
    </source>
</evidence>
<evidence type="ECO:0000313" key="7">
    <source>
        <dbReference type="EMBL" id="TNJ34171.1"/>
    </source>
</evidence>
<dbReference type="PANTHER" id="PTHR34597:SF1">
    <property type="entry name" value="HEME_HEMOPEXIN TRANSPORTER PROTEIN HUXB"/>
    <property type="match status" value="1"/>
</dbReference>
<dbReference type="InterPro" id="IPR013686">
    <property type="entry name" value="Polypept-transport_assoc_ShlB"/>
</dbReference>
<evidence type="ECO:0000256" key="1">
    <source>
        <dbReference type="ARBA" id="ARBA00022452"/>
    </source>
</evidence>
<feature type="domain" description="Haemolysin activator HlyB C-terminal" evidence="5">
    <location>
        <begin position="224"/>
        <end position="525"/>
    </location>
</feature>
<keyword evidence="2" id="KW-0812">Transmembrane</keyword>
<dbReference type="InterPro" id="IPR005565">
    <property type="entry name" value="Hemolysn_activator_HlyB_C"/>
</dbReference>
<dbReference type="GO" id="GO:0046819">
    <property type="term" value="P:protein secretion by the type V secretion system"/>
    <property type="evidence" value="ECO:0007669"/>
    <property type="project" value="TreeGrafter"/>
</dbReference>
<proteinExistence type="predicted"/>
<dbReference type="Pfam" id="PF08479">
    <property type="entry name" value="POTRA_2"/>
    <property type="match status" value="1"/>
</dbReference>
<keyword evidence="1" id="KW-0472">Membrane</keyword>
<keyword evidence="8" id="KW-1185">Reference proteome</keyword>
<dbReference type="GO" id="GO:0098046">
    <property type="term" value="C:type V protein secretion system complex"/>
    <property type="evidence" value="ECO:0007669"/>
    <property type="project" value="TreeGrafter"/>
</dbReference>
<dbReference type="InterPro" id="IPR051544">
    <property type="entry name" value="TPS_OM_transporter"/>
</dbReference>
<sequence>MLPVLNCGRSFAIHLFPFLTNASRLLTVLAMTFFSTGLQAAVPDAGSLQQEQRPQRTLPEQLSSEIPPEPAAPSVTASDLTLHIGHIRFEGYQGLVDEAELQNVVSGEIGRTVTFSELQQLVSRVTSFLRSRDLMLARAYLPEQEVQDGEVLIRIVAGTSDGSVRVRKEAGVRLSDTLLQSISRLGAIDGKPIRKSQLERSLMLLNDLPAVHAQAVIRPGSEPGSSEVTFRVREDDLISLKAWTDNAGNRYTGSWRGTMLLSLEDPFNIGDQIRVLYSGSSHLHQGLVEYRFPVTANGLSGSLSLSGLTYKLGEEFDDLDYRGKSLELHTGLSYPVLLTRSSRTTIEAAYAAGSFVDRQSGDELSDRFASSGFFGLKGAWNDQVLGGGVNSWYIKAMLGDLHESNQYASADAEISGIEGRYVVFRTGASRFQRLVDQLTAAVSWSGQFSTGNLPSHEKFYLGGPAGVRAYPVGEAGGDDAHLYSVDLNYGFSPRILPGSMQIGCFYDAGQVRLNHKRYEHDVVSATGRNSYWLQGAGLQVRWIASGHLAFNASWAHVLGDNPGRSADGTDSDGTTDKNRFWLNAELSL</sequence>
<protein>
    <submittedName>
        <fullName evidence="7">ShlB/FhaC/HecB family hemolysin secretion/activation protein</fullName>
    </submittedName>
</protein>
<comment type="caution">
    <text evidence="7">The sequence shown here is derived from an EMBL/GenBank/DDBJ whole genome shotgun (WGS) entry which is preliminary data.</text>
</comment>
<keyword evidence="1" id="KW-1134">Transmembrane beta strand</keyword>
<feature type="domain" description="Polypeptide-transport-associated ShlB-type" evidence="6">
    <location>
        <begin position="83"/>
        <end position="158"/>
    </location>
</feature>
<name>A0A5C4RTH0_PROVB</name>
<dbReference type="GO" id="GO:0008320">
    <property type="term" value="F:protein transmembrane transporter activity"/>
    <property type="evidence" value="ECO:0007669"/>
    <property type="project" value="TreeGrafter"/>
</dbReference>
<gene>
    <name evidence="7" type="ORF">FGF68_10045</name>
</gene>
<feature type="region of interest" description="Disordered" evidence="4">
    <location>
        <begin position="45"/>
        <end position="72"/>
    </location>
</feature>
<evidence type="ECO:0000256" key="4">
    <source>
        <dbReference type="SAM" id="MobiDB-lite"/>
    </source>
</evidence>
<keyword evidence="3" id="KW-0998">Cell outer membrane</keyword>
<organism evidence="7 8">
    <name type="scientific">Prosthecochloris vibrioformis</name>
    <name type="common">Chlorobium vibrioforme</name>
    <dbReference type="NCBI Taxonomy" id="1098"/>
    <lineage>
        <taxon>Bacteria</taxon>
        <taxon>Pseudomonadati</taxon>
        <taxon>Chlorobiota</taxon>
        <taxon>Chlorobiia</taxon>
        <taxon>Chlorobiales</taxon>
        <taxon>Chlorobiaceae</taxon>
        <taxon>Prosthecochloris</taxon>
    </lineage>
</organism>
<accession>A0A5C4RTH0</accession>
<dbReference type="Gene3D" id="3.10.20.310">
    <property type="entry name" value="membrane protein fhac"/>
    <property type="match status" value="1"/>
</dbReference>
<dbReference type="PANTHER" id="PTHR34597">
    <property type="entry name" value="SLR1661 PROTEIN"/>
    <property type="match status" value="1"/>
</dbReference>
<dbReference type="EMBL" id="VDCI01000011">
    <property type="protein sequence ID" value="TNJ34171.1"/>
    <property type="molecule type" value="Genomic_DNA"/>
</dbReference>
<evidence type="ECO:0000313" key="8">
    <source>
        <dbReference type="Proteomes" id="UP000309544"/>
    </source>
</evidence>
<reference evidence="7 8" key="1">
    <citation type="submission" date="2019-05" db="EMBL/GenBank/DDBJ databases">
        <title>Draft Whole-Genome sequence of the green sulfur bacterium Prosthecochloris vibrioformis DSM 260.</title>
        <authorList>
            <person name="Meyer T.E."/>
            <person name="Kyndt J.A."/>
        </authorList>
    </citation>
    <scope>NUCLEOTIDE SEQUENCE [LARGE SCALE GENOMIC DNA]</scope>
    <source>
        <strain evidence="7 8">DSM 260</strain>
    </source>
</reference>
<dbReference type="AlphaFoldDB" id="A0A5C4RTH0"/>
<dbReference type="Pfam" id="PF03865">
    <property type="entry name" value="ShlB"/>
    <property type="match status" value="1"/>
</dbReference>
<evidence type="ECO:0000259" key="5">
    <source>
        <dbReference type="Pfam" id="PF03865"/>
    </source>
</evidence>
<evidence type="ECO:0000256" key="3">
    <source>
        <dbReference type="ARBA" id="ARBA00023237"/>
    </source>
</evidence>